<comment type="similarity">
    <text evidence="1">Belongs to the N-Me-Phe pilin family.</text>
</comment>
<dbReference type="EMBL" id="RBXL01000001">
    <property type="protein sequence ID" value="RKT44275.1"/>
    <property type="molecule type" value="Genomic_DNA"/>
</dbReference>
<dbReference type="NCBIfam" id="TIGR02532">
    <property type="entry name" value="IV_pilin_GFxxxE"/>
    <property type="match status" value="1"/>
</dbReference>
<feature type="transmembrane region" description="Helical" evidence="3">
    <location>
        <begin position="12"/>
        <end position="35"/>
    </location>
</feature>
<evidence type="ECO:0000313" key="5">
    <source>
        <dbReference type="Proteomes" id="UP000274556"/>
    </source>
</evidence>
<comment type="caution">
    <text evidence="4">The sequence shown here is derived from an EMBL/GenBank/DDBJ whole genome shotgun (WGS) entry which is preliminary data.</text>
</comment>
<keyword evidence="3" id="KW-0472">Membrane</keyword>
<evidence type="ECO:0000256" key="1">
    <source>
        <dbReference type="ARBA" id="ARBA00005233"/>
    </source>
</evidence>
<dbReference type="Proteomes" id="UP000274556">
    <property type="component" value="Unassembled WGS sequence"/>
</dbReference>
<protein>
    <submittedName>
        <fullName evidence="4">Prepilin-type N-terminal cleavage/methylation domain-containing protein</fullName>
    </submittedName>
</protein>
<dbReference type="InterPro" id="IPR012902">
    <property type="entry name" value="N_methyl_site"/>
</dbReference>
<dbReference type="Pfam" id="PF07963">
    <property type="entry name" value="N_methyl"/>
    <property type="match status" value="1"/>
</dbReference>
<dbReference type="SUPFAM" id="SSF54523">
    <property type="entry name" value="Pili subunits"/>
    <property type="match status" value="1"/>
</dbReference>
<evidence type="ECO:0000313" key="4">
    <source>
        <dbReference type="EMBL" id="RKT44275.1"/>
    </source>
</evidence>
<dbReference type="Gene3D" id="3.30.700.10">
    <property type="entry name" value="Glycoprotein, Type 4 Pilin"/>
    <property type="match status" value="1"/>
</dbReference>
<keyword evidence="3" id="KW-1133">Transmembrane helix</keyword>
<gene>
    <name evidence="4" type="ORF">BDD21_1653</name>
</gene>
<dbReference type="InterPro" id="IPR001082">
    <property type="entry name" value="Pilin"/>
</dbReference>
<proteinExistence type="inferred from homology"/>
<keyword evidence="3" id="KW-0812">Transmembrane</keyword>
<reference evidence="4 5" key="1">
    <citation type="submission" date="2018-10" db="EMBL/GenBank/DDBJ databases">
        <title>Genomic Encyclopedia of Archaeal and Bacterial Type Strains, Phase II (KMG-II): from individual species to whole genera.</title>
        <authorList>
            <person name="Goeker M."/>
        </authorList>
    </citation>
    <scope>NUCLEOTIDE SEQUENCE [LARGE SCALE GENOMIC DNA]</scope>
    <source>
        <strain evidence="4 5">DSM 235</strain>
    </source>
</reference>
<accession>A0A495V6W7</accession>
<name>A0A495V6W7_9GAMM</name>
<dbReference type="GO" id="GO:0009289">
    <property type="term" value="C:pilus"/>
    <property type="evidence" value="ECO:0007669"/>
    <property type="project" value="InterPro"/>
</dbReference>
<sequence length="292" mass="31298">MNRLMNSAQKGFNLIEIMVVVAVIGILAAIAVPAYRDYSIRSKVSEALGMASSLKVGVVEQAANGGLASLSGDSDGDGDAPQVSRYVADLAIEGLGVISVTTQNTGATVDPVLKLVPSENGGIVWRCLKTSETLASQVPPNCREDVAGDEVAEDEIPEGYKTSTDPKAIEDTVAELFRAFEDFTKKFLAGGGALPLLHQDSGSYSWNNSTVFMDGFFEFAGITDFNRSGYEPISNFKVFYKRDANGKPTSEVSGVYLQIGGTQHIRFSNGTTVSGKHYSNYIDNDSKQLRLP</sequence>
<keyword evidence="5" id="KW-1185">Reference proteome</keyword>
<keyword evidence="2" id="KW-0488">Methylation</keyword>
<evidence type="ECO:0000256" key="2">
    <source>
        <dbReference type="ARBA" id="ARBA00022481"/>
    </source>
</evidence>
<dbReference type="AlphaFoldDB" id="A0A495V6W7"/>
<dbReference type="InterPro" id="IPR045584">
    <property type="entry name" value="Pilin-like"/>
</dbReference>
<dbReference type="Pfam" id="PF00114">
    <property type="entry name" value="Pilin"/>
    <property type="match status" value="1"/>
</dbReference>
<evidence type="ECO:0000256" key="3">
    <source>
        <dbReference type="SAM" id="Phobius"/>
    </source>
</evidence>
<organism evidence="4 5">
    <name type="scientific">Thiocapsa rosea</name>
    <dbReference type="NCBI Taxonomy" id="69360"/>
    <lineage>
        <taxon>Bacteria</taxon>
        <taxon>Pseudomonadati</taxon>
        <taxon>Pseudomonadota</taxon>
        <taxon>Gammaproteobacteria</taxon>
        <taxon>Chromatiales</taxon>
        <taxon>Chromatiaceae</taxon>
        <taxon>Thiocapsa</taxon>
    </lineage>
</organism>
<dbReference type="GO" id="GO:0007155">
    <property type="term" value="P:cell adhesion"/>
    <property type="evidence" value="ECO:0007669"/>
    <property type="project" value="InterPro"/>
</dbReference>